<evidence type="ECO:0000313" key="3">
    <source>
        <dbReference type="Proteomes" id="UP000037035"/>
    </source>
</evidence>
<dbReference type="AlphaFoldDB" id="A0A0L6VK73"/>
<feature type="compositionally biased region" description="Polar residues" evidence="1">
    <location>
        <begin position="28"/>
        <end position="45"/>
    </location>
</feature>
<keyword evidence="3" id="KW-1185">Reference proteome</keyword>
<dbReference type="EMBL" id="LAVV01005315">
    <property type="protein sequence ID" value="KNZ60947.1"/>
    <property type="molecule type" value="Genomic_DNA"/>
</dbReference>
<evidence type="ECO:0000313" key="2">
    <source>
        <dbReference type="EMBL" id="KNZ60947.1"/>
    </source>
</evidence>
<name>A0A0L6VK73_9BASI</name>
<reference evidence="2 3" key="1">
    <citation type="submission" date="2015-08" db="EMBL/GenBank/DDBJ databases">
        <title>Next Generation Sequencing and Analysis of the Genome of Puccinia sorghi L Schw, the Causal Agent of Maize Common Rust.</title>
        <authorList>
            <person name="Rochi L."/>
            <person name="Burguener G."/>
            <person name="Darino M."/>
            <person name="Turjanski A."/>
            <person name="Kreff E."/>
            <person name="Dieguez M.J."/>
            <person name="Sacco F."/>
        </authorList>
    </citation>
    <scope>NUCLEOTIDE SEQUENCE [LARGE SCALE GENOMIC DNA]</scope>
    <source>
        <strain evidence="2 3">RO10H11247</strain>
    </source>
</reference>
<feature type="region of interest" description="Disordered" evidence="1">
    <location>
        <begin position="28"/>
        <end position="52"/>
    </location>
</feature>
<proteinExistence type="predicted"/>
<dbReference type="VEuPathDB" id="FungiDB:VP01_14786g1"/>
<gene>
    <name evidence="2" type="ORF">VP01_14786g1</name>
</gene>
<organism evidence="2 3">
    <name type="scientific">Puccinia sorghi</name>
    <dbReference type="NCBI Taxonomy" id="27349"/>
    <lineage>
        <taxon>Eukaryota</taxon>
        <taxon>Fungi</taxon>
        <taxon>Dikarya</taxon>
        <taxon>Basidiomycota</taxon>
        <taxon>Pucciniomycotina</taxon>
        <taxon>Pucciniomycetes</taxon>
        <taxon>Pucciniales</taxon>
        <taxon>Pucciniaceae</taxon>
        <taxon>Puccinia</taxon>
    </lineage>
</organism>
<accession>A0A0L6VK73</accession>
<dbReference type="Proteomes" id="UP000037035">
    <property type="component" value="Unassembled WGS sequence"/>
</dbReference>
<comment type="caution">
    <text evidence="2">The sequence shown here is derived from an EMBL/GenBank/DDBJ whole genome shotgun (WGS) entry which is preliminary data.</text>
</comment>
<feature type="non-terminal residue" evidence="2">
    <location>
        <position position="69"/>
    </location>
</feature>
<evidence type="ECO:0000256" key="1">
    <source>
        <dbReference type="SAM" id="MobiDB-lite"/>
    </source>
</evidence>
<protein>
    <submittedName>
        <fullName evidence="2">Uncharacterized protein</fullName>
    </submittedName>
</protein>
<sequence>MSSGKAFPTLEIQALAMQLGNNLETTAATLSKSAQQPTTATNPNAMNGRLSDSERVKMMQAGQCFQFWQ</sequence>